<reference evidence="4 5" key="1">
    <citation type="submission" date="2018-04" db="EMBL/GenBank/DDBJ databases">
        <authorList>
            <person name="Eckel V.P."/>
            <person name="Vogel R.F."/>
        </authorList>
    </citation>
    <scope>NUCLEOTIDE SEQUENCE [LARGE SCALE GENOMIC DNA]</scope>
    <source>
        <strain evidence="5">TMW 2.1764</strain>
    </source>
</reference>
<evidence type="ECO:0000313" key="4">
    <source>
        <dbReference type="EMBL" id="KAE8129806.1"/>
    </source>
</evidence>
<dbReference type="CDD" id="cd05233">
    <property type="entry name" value="SDR_c"/>
    <property type="match status" value="1"/>
</dbReference>
<dbReference type="Proteomes" id="UP000325415">
    <property type="component" value="Unassembled WGS sequence"/>
</dbReference>
<proteinExistence type="inferred from homology"/>
<name>A0A5N6S197_9BIFI</name>
<dbReference type="InterPro" id="IPR020904">
    <property type="entry name" value="Sc_DH/Rdtase_CS"/>
</dbReference>
<dbReference type="Pfam" id="PF13561">
    <property type="entry name" value="adh_short_C2"/>
    <property type="match status" value="1"/>
</dbReference>
<evidence type="ECO:0000256" key="2">
    <source>
        <dbReference type="ARBA" id="ARBA00023002"/>
    </source>
</evidence>
<comment type="caution">
    <text evidence="4">The sequence shown here is derived from an EMBL/GenBank/DDBJ whole genome shotgun (WGS) entry which is preliminary data.</text>
</comment>
<dbReference type="InterPro" id="IPR036291">
    <property type="entry name" value="NAD(P)-bd_dom_sf"/>
</dbReference>
<evidence type="ECO:0000313" key="5">
    <source>
        <dbReference type="Proteomes" id="UP000325415"/>
    </source>
</evidence>
<dbReference type="FunFam" id="3.40.50.720:FF:000084">
    <property type="entry name" value="Short-chain dehydrogenase reductase"/>
    <property type="match status" value="1"/>
</dbReference>
<dbReference type="OrthoDB" id="3189729at2"/>
<dbReference type="AlphaFoldDB" id="A0A5N6S197"/>
<dbReference type="SUPFAM" id="SSF51735">
    <property type="entry name" value="NAD(P)-binding Rossmann-fold domains"/>
    <property type="match status" value="1"/>
</dbReference>
<dbReference type="PANTHER" id="PTHR24321:SF8">
    <property type="entry name" value="ESTRADIOL 17-BETA-DEHYDROGENASE 8-RELATED"/>
    <property type="match status" value="1"/>
</dbReference>
<feature type="region of interest" description="Disordered" evidence="3">
    <location>
        <begin position="1"/>
        <end position="27"/>
    </location>
</feature>
<dbReference type="GO" id="GO:0016491">
    <property type="term" value="F:oxidoreductase activity"/>
    <property type="evidence" value="ECO:0007669"/>
    <property type="project" value="UniProtKB-KW"/>
</dbReference>
<gene>
    <name evidence="4" type="ORF">DDE84_02845</name>
</gene>
<evidence type="ECO:0000256" key="1">
    <source>
        <dbReference type="ARBA" id="ARBA00006484"/>
    </source>
</evidence>
<sequence length="278" mass="28387">MRGEQQSAGHRGHASVADEWESTAEPAASRDFAGKRVLITGAGSGIGLATAHALARAGASIGAVVRSAKSEEAVRQACVMSPNVATALADVQDEAGFSAAVERLAAALGGIDAVVASAGISGPFGASVGEISAVSFAEVLNVNVVGSFLAVKAALPFLRQSPSASAVIVGSDSGFVVAPGMLPYVASKGAIRQLTAALSYELYEDGIRVNAVCPSVVDTPMSRRDLQQESFSDAEFPVQSAHDVANVICYLLSDKARTVNGVSLLSDFGYARRSSFPA</sequence>
<evidence type="ECO:0000256" key="3">
    <source>
        <dbReference type="SAM" id="MobiDB-lite"/>
    </source>
</evidence>
<keyword evidence="5" id="KW-1185">Reference proteome</keyword>
<dbReference type="InterPro" id="IPR002347">
    <property type="entry name" value="SDR_fam"/>
</dbReference>
<dbReference type="PANTHER" id="PTHR24321">
    <property type="entry name" value="DEHYDROGENASES, SHORT CHAIN"/>
    <property type="match status" value="1"/>
</dbReference>
<accession>A0A5N6S197</accession>
<keyword evidence="2" id="KW-0560">Oxidoreductase</keyword>
<dbReference type="PROSITE" id="PS00061">
    <property type="entry name" value="ADH_SHORT"/>
    <property type="match status" value="1"/>
</dbReference>
<dbReference type="PRINTS" id="PR00081">
    <property type="entry name" value="GDHRDH"/>
</dbReference>
<organism evidence="4 5">
    <name type="scientific">Bifidobacterium tibiigranuli</name>
    <dbReference type="NCBI Taxonomy" id="2172043"/>
    <lineage>
        <taxon>Bacteria</taxon>
        <taxon>Bacillati</taxon>
        <taxon>Actinomycetota</taxon>
        <taxon>Actinomycetes</taxon>
        <taxon>Bifidobacteriales</taxon>
        <taxon>Bifidobacteriaceae</taxon>
        <taxon>Bifidobacterium</taxon>
    </lineage>
</organism>
<comment type="similarity">
    <text evidence="1">Belongs to the short-chain dehydrogenases/reductases (SDR) family.</text>
</comment>
<dbReference type="Gene3D" id="3.40.50.720">
    <property type="entry name" value="NAD(P)-binding Rossmann-like Domain"/>
    <property type="match status" value="1"/>
</dbReference>
<dbReference type="EMBL" id="QDAG01000002">
    <property type="protein sequence ID" value="KAE8129806.1"/>
    <property type="molecule type" value="Genomic_DNA"/>
</dbReference>
<protein>
    <submittedName>
        <fullName evidence="4">SDR family NAD(P)-dependent oxidoreductase</fullName>
    </submittedName>
</protein>